<feature type="region of interest" description="Disordered" evidence="8">
    <location>
        <begin position="401"/>
        <end position="490"/>
    </location>
</feature>
<feature type="short sequence motif" description="Q motif" evidence="6">
    <location>
        <begin position="9"/>
        <end position="37"/>
    </location>
</feature>
<dbReference type="GO" id="GO:0005829">
    <property type="term" value="C:cytosol"/>
    <property type="evidence" value="ECO:0007669"/>
    <property type="project" value="TreeGrafter"/>
</dbReference>
<evidence type="ECO:0000256" key="6">
    <source>
        <dbReference type="PROSITE-ProRule" id="PRU00552"/>
    </source>
</evidence>
<feature type="compositionally biased region" description="Low complexity" evidence="8">
    <location>
        <begin position="461"/>
        <end position="471"/>
    </location>
</feature>
<accession>A0A9X3BUX7</accession>
<organism evidence="12 13">
    <name type="scientific">[Mycobacterium] manitobense</name>
    <dbReference type="NCBI Taxonomy" id="190147"/>
    <lineage>
        <taxon>Bacteria</taxon>
        <taxon>Bacillati</taxon>
        <taxon>Actinomycetota</taxon>
        <taxon>Actinomycetes</taxon>
        <taxon>Mycobacteriales</taxon>
        <taxon>Mycobacteriaceae</taxon>
        <taxon>Mycolicibacterium</taxon>
    </lineage>
</organism>
<dbReference type="SMART" id="SM00487">
    <property type="entry name" value="DEXDc"/>
    <property type="match status" value="1"/>
</dbReference>
<keyword evidence="4 7" id="KW-0347">Helicase</keyword>
<gene>
    <name evidence="12" type="ORF">H7I41_01945</name>
</gene>
<proteinExistence type="inferred from homology"/>
<feature type="compositionally biased region" description="Basic and acidic residues" evidence="8">
    <location>
        <begin position="414"/>
        <end position="430"/>
    </location>
</feature>
<evidence type="ECO:0000256" key="7">
    <source>
        <dbReference type="RuleBase" id="RU000492"/>
    </source>
</evidence>
<dbReference type="GO" id="GO:0016787">
    <property type="term" value="F:hydrolase activity"/>
    <property type="evidence" value="ECO:0007669"/>
    <property type="project" value="UniProtKB-KW"/>
</dbReference>
<evidence type="ECO:0000256" key="3">
    <source>
        <dbReference type="ARBA" id="ARBA00022801"/>
    </source>
</evidence>
<evidence type="ECO:0000256" key="1">
    <source>
        <dbReference type="ARBA" id="ARBA00012552"/>
    </source>
</evidence>
<keyword evidence="3 7" id="KW-0378">Hydrolase</keyword>
<dbReference type="InterPro" id="IPR000629">
    <property type="entry name" value="RNA-helicase_DEAD-box_CS"/>
</dbReference>
<protein>
    <recommendedName>
        <fullName evidence="1">RNA helicase</fullName>
        <ecNumber evidence="1">3.6.4.13</ecNumber>
    </recommendedName>
</protein>
<comment type="caution">
    <text evidence="12">The sequence shown here is derived from an EMBL/GenBank/DDBJ whole genome shotgun (WGS) entry which is preliminary data.</text>
</comment>
<name>A0A9X3BUX7_9MYCO</name>
<dbReference type="GO" id="GO:0005840">
    <property type="term" value="C:ribosome"/>
    <property type="evidence" value="ECO:0007669"/>
    <property type="project" value="TreeGrafter"/>
</dbReference>
<dbReference type="CDD" id="cd00268">
    <property type="entry name" value="DEADc"/>
    <property type="match status" value="1"/>
</dbReference>
<reference evidence="12" key="1">
    <citation type="submission" date="2020-07" db="EMBL/GenBank/DDBJ databases">
        <authorList>
            <person name="Pettersson B.M.F."/>
            <person name="Behra P.R.K."/>
            <person name="Ramesh M."/>
            <person name="Das S."/>
            <person name="Dasgupta S."/>
            <person name="Kirsebom L.A."/>
        </authorList>
    </citation>
    <scope>NUCLEOTIDE SEQUENCE</scope>
    <source>
        <strain evidence="12">DSM 44615</strain>
    </source>
</reference>
<keyword evidence="2 7" id="KW-0547">Nucleotide-binding</keyword>
<evidence type="ECO:0000259" key="9">
    <source>
        <dbReference type="PROSITE" id="PS51192"/>
    </source>
</evidence>
<feature type="compositionally biased region" description="Basic residues" evidence="8">
    <location>
        <begin position="473"/>
        <end position="483"/>
    </location>
</feature>
<dbReference type="SMART" id="SM00490">
    <property type="entry name" value="HELICc"/>
    <property type="match status" value="1"/>
</dbReference>
<dbReference type="InterPro" id="IPR027417">
    <property type="entry name" value="P-loop_NTPase"/>
</dbReference>
<dbReference type="PROSITE" id="PS51192">
    <property type="entry name" value="HELICASE_ATP_BIND_1"/>
    <property type="match status" value="1"/>
</dbReference>
<dbReference type="EMBL" id="JACKSJ010000019">
    <property type="protein sequence ID" value="MCV7168677.1"/>
    <property type="molecule type" value="Genomic_DNA"/>
</dbReference>
<dbReference type="PROSITE" id="PS51195">
    <property type="entry name" value="Q_MOTIF"/>
    <property type="match status" value="1"/>
</dbReference>
<dbReference type="RefSeq" id="WP_264010874.1">
    <property type="nucleotide sequence ID" value="NZ_JACKSJ010000019.1"/>
</dbReference>
<dbReference type="GO" id="GO:0005524">
    <property type="term" value="F:ATP binding"/>
    <property type="evidence" value="ECO:0007669"/>
    <property type="project" value="UniProtKB-KW"/>
</dbReference>
<dbReference type="AlphaFoldDB" id="A0A9X3BUX7"/>
<dbReference type="InterPro" id="IPR044742">
    <property type="entry name" value="DEAD/DEAH_RhlB"/>
</dbReference>
<feature type="domain" description="Helicase ATP-binding" evidence="9">
    <location>
        <begin position="40"/>
        <end position="220"/>
    </location>
</feature>
<dbReference type="InterPro" id="IPR014014">
    <property type="entry name" value="RNA_helicase_DEAD_Q_motif"/>
</dbReference>
<evidence type="ECO:0000256" key="4">
    <source>
        <dbReference type="ARBA" id="ARBA00022806"/>
    </source>
</evidence>
<dbReference type="Pfam" id="PF00271">
    <property type="entry name" value="Helicase_C"/>
    <property type="match status" value="1"/>
</dbReference>
<dbReference type="InterPro" id="IPR050547">
    <property type="entry name" value="DEAD_box_RNA_helicases"/>
</dbReference>
<dbReference type="CDD" id="cd18787">
    <property type="entry name" value="SF2_C_DEAD"/>
    <property type="match status" value="1"/>
</dbReference>
<comment type="similarity">
    <text evidence="7">Belongs to the DEAD box helicase family.</text>
</comment>
<dbReference type="PANTHER" id="PTHR47963">
    <property type="entry name" value="DEAD-BOX ATP-DEPENDENT RNA HELICASE 47, MITOCHONDRIAL"/>
    <property type="match status" value="1"/>
</dbReference>
<sequence length="490" mass="53395">MTPLPPLTKSFAELGVRDEIVRALAEEGIEHPFAIQELTLPMALAGDDLIGQARTGMGKTYAFGVPLLQRITTDTEKELSGIPRALIVVPTRELCLQVYNDLALASKHLRAGDRKFSVVSIYGGRPYEPQIESLRSGADVVVGTPGRLLDLAQQGHLQLGGLSVLVLDEADEMLDLGFLPDIERILRLTPDTRQAMLFSATMPDPIITLARTFMNQPTHIRAEAPQSSQTHDTTVQYAYRAHALDKVEMVARILQAEGRGATMVFTRTKRTAQKVADELAERGFKVGAVHGDLGQGAREKALKSFRTGEVDVLVATDVAARGIDIDDITHVINFQIPEDEQAYVHRIGRTGRAGKTGIAVTLVDWDELPRWTMIDKALGLNTPDPAETYSSSPHLYEELGIPAEAGGSIGRATRTSDRPKREPRDRDAKPTRTRNRRRTRAGEASTDGHAAATETDAPEQGADGDSSSDGSPAKRRRRRRPRKTAAAGAS</sequence>
<dbReference type="Proteomes" id="UP001140293">
    <property type="component" value="Unassembled WGS sequence"/>
</dbReference>
<dbReference type="InterPro" id="IPR014001">
    <property type="entry name" value="Helicase_ATP-bd"/>
</dbReference>
<dbReference type="PROSITE" id="PS00039">
    <property type="entry name" value="DEAD_ATP_HELICASE"/>
    <property type="match status" value="1"/>
</dbReference>
<feature type="domain" description="DEAD-box RNA helicase Q" evidence="11">
    <location>
        <begin position="9"/>
        <end position="37"/>
    </location>
</feature>
<evidence type="ECO:0000259" key="10">
    <source>
        <dbReference type="PROSITE" id="PS51194"/>
    </source>
</evidence>
<dbReference type="InterPro" id="IPR001650">
    <property type="entry name" value="Helicase_C-like"/>
</dbReference>
<dbReference type="PANTHER" id="PTHR47963:SF8">
    <property type="entry name" value="ATP-DEPENDENT RNA HELICASE DEAD"/>
    <property type="match status" value="1"/>
</dbReference>
<evidence type="ECO:0000259" key="11">
    <source>
        <dbReference type="PROSITE" id="PS51195"/>
    </source>
</evidence>
<dbReference type="EC" id="3.6.4.13" evidence="1"/>
<evidence type="ECO:0000256" key="5">
    <source>
        <dbReference type="ARBA" id="ARBA00022840"/>
    </source>
</evidence>
<evidence type="ECO:0000256" key="2">
    <source>
        <dbReference type="ARBA" id="ARBA00022741"/>
    </source>
</evidence>
<evidence type="ECO:0000313" key="12">
    <source>
        <dbReference type="EMBL" id="MCV7168677.1"/>
    </source>
</evidence>
<keyword evidence="5 7" id="KW-0067">ATP-binding</keyword>
<dbReference type="PROSITE" id="PS51194">
    <property type="entry name" value="HELICASE_CTER"/>
    <property type="match status" value="1"/>
</dbReference>
<dbReference type="InterPro" id="IPR011545">
    <property type="entry name" value="DEAD/DEAH_box_helicase_dom"/>
</dbReference>
<dbReference type="GO" id="GO:0003724">
    <property type="term" value="F:RNA helicase activity"/>
    <property type="evidence" value="ECO:0007669"/>
    <property type="project" value="UniProtKB-EC"/>
</dbReference>
<dbReference type="GO" id="GO:0033592">
    <property type="term" value="F:RNA strand annealing activity"/>
    <property type="evidence" value="ECO:0007669"/>
    <property type="project" value="TreeGrafter"/>
</dbReference>
<dbReference type="Pfam" id="PF00270">
    <property type="entry name" value="DEAD"/>
    <property type="match status" value="1"/>
</dbReference>
<feature type="domain" description="Helicase C-terminal" evidence="10">
    <location>
        <begin position="248"/>
        <end position="400"/>
    </location>
</feature>
<evidence type="ECO:0000313" key="13">
    <source>
        <dbReference type="Proteomes" id="UP001140293"/>
    </source>
</evidence>
<dbReference type="Gene3D" id="3.40.50.300">
    <property type="entry name" value="P-loop containing nucleotide triphosphate hydrolases"/>
    <property type="match status" value="2"/>
</dbReference>
<dbReference type="GO" id="GO:0009409">
    <property type="term" value="P:response to cold"/>
    <property type="evidence" value="ECO:0007669"/>
    <property type="project" value="TreeGrafter"/>
</dbReference>
<reference evidence="12" key="2">
    <citation type="journal article" date="2022" name="BMC Genomics">
        <title>Comparative genome analysis of mycobacteria focusing on tRNA and non-coding RNA.</title>
        <authorList>
            <person name="Behra P.R.K."/>
            <person name="Pettersson B.M.F."/>
            <person name="Ramesh M."/>
            <person name="Das S."/>
            <person name="Dasgupta S."/>
            <person name="Kirsebom L.A."/>
        </authorList>
    </citation>
    <scope>NUCLEOTIDE SEQUENCE</scope>
    <source>
        <strain evidence="12">DSM 44615</strain>
    </source>
</reference>
<dbReference type="SUPFAM" id="SSF52540">
    <property type="entry name" value="P-loop containing nucleoside triphosphate hydrolases"/>
    <property type="match status" value="1"/>
</dbReference>
<evidence type="ECO:0000256" key="8">
    <source>
        <dbReference type="SAM" id="MobiDB-lite"/>
    </source>
</evidence>
<keyword evidence="13" id="KW-1185">Reference proteome</keyword>